<dbReference type="Proteomes" id="UP001633002">
    <property type="component" value="Unassembled WGS sequence"/>
</dbReference>
<evidence type="ECO:0000256" key="2">
    <source>
        <dbReference type="SAM" id="MobiDB-lite"/>
    </source>
</evidence>
<feature type="compositionally biased region" description="Basic and acidic residues" evidence="2">
    <location>
        <begin position="119"/>
        <end position="142"/>
    </location>
</feature>
<keyword evidence="5" id="KW-1185">Reference proteome</keyword>
<feature type="region of interest" description="Disordered" evidence="2">
    <location>
        <begin position="89"/>
        <end position="142"/>
    </location>
</feature>
<comment type="caution">
    <text evidence="4">The sequence shown here is derived from an EMBL/GenBank/DDBJ whole genome shotgun (WGS) entry which is preliminary data.</text>
</comment>
<evidence type="ECO:0000259" key="3">
    <source>
        <dbReference type="SMART" id="SM01218"/>
    </source>
</evidence>
<dbReference type="EMBL" id="JBJQOH010000006">
    <property type="protein sequence ID" value="KAL3683569.1"/>
    <property type="molecule type" value="Genomic_DNA"/>
</dbReference>
<keyword evidence="1" id="KW-0694">RNA-binding</keyword>
<gene>
    <name evidence="4" type="ORF">R1sor_001591</name>
</gene>
<evidence type="ECO:0000256" key="1">
    <source>
        <dbReference type="ARBA" id="ARBA00022884"/>
    </source>
</evidence>
<feature type="domain" description="Chromatin target of PRMT1 protein C-terminal" evidence="3">
    <location>
        <begin position="87"/>
        <end position="178"/>
    </location>
</feature>
<reference evidence="4 5" key="1">
    <citation type="submission" date="2024-09" db="EMBL/GenBank/DDBJ databases">
        <title>Chromosome-scale assembly of Riccia sorocarpa.</title>
        <authorList>
            <person name="Paukszto L."/>
        </authorList>
    </citation>
    <scope>NUCLEOTIDE SEQUENCE [LARGE SCALE GENOMIC DNA]</scope>
    <source>
        <strain evidence="4">LP-2024</strain>
        <tissue evidence="4">Aerial parts of the thallus</tissue>
    </source>
</reference>
<protein>
    <recommendedName>
        <fullName evidence="3">Chromatin target of PRMT1 protein C-terminal domain-containing protein</fullName>
    </recommendedName>
</protein>
<dbReference type="InterPro" id="IPR025715">
    <property type="entry name" value="FoP_C"/>
</dbReference>
<proteinExistence type="predicted"/>
<dbReference type="AlphaFoldDB" id="A0ABD3H2A4"/>
<feature type="region of interest" description="Disordered" evidence="2">
    <location>
        <begin position="170"/>
        <end position="225"/>
    </location>
</feature>
<evidence type="ECO:0000313" key="4">
    <source>
        <dbReference type="EMBL" id="KAL3683569.1"/>
    </source>
</evidence>
<sequence>MQGGRGGSGRHGYHNTNNFGHGYGTNYGTPAAGGPYGRFPAYGFSNSWVPYGHYQTQNLIPMVPVAPRSVARGSAPGAFVPLGVQGAGVLKRPSGPPQGQVASGGRSGRRRSRSGRSRGGRDRDRDRERDRDRDRGRKHLTKEALDAELEEYRMKDKKLGTESLDAELDDYKRRKKGNSNEKSSDTQTEEESRELGEAGGSGEEQEEEAGRNTSSRRGDVHEQTFSSFKIPSVEKGSVTETTRITYPMFFKILSFELYNCCPPFDLGWDITYILIKVEAEGEVMVSTKVALFTSRMDGEV</sequence>
<dbReference type="Pfam" id="PF13865">
    <property type="entry name" value="FoP_duplication"/>
    <property type="match status" value="1"/>
</dbReference>
<accession>A0ABD3H2A4</accession>
<evidence type="ECO:0000313" key="5">
    <source>
        <dbReference type="Proteomes" id="UP001633002"/>
    </source>
</evidence>
<feature type="compositionally biased region" description="Basic residues" evidence="2">
    <location>
        <begin position="107"/>
        <end position="118"/>
    </location>
</feature>
<name>A0ABD3H2A4_9MARC</name>
<dbReference type="SMART" id="SM01218">
    <property type="entry name" value="FoP_duplication"/>
    <property type="match status" value="1"/>
</dbReference>
<organism evidence="4 5">
    <name type="scientific">Riccia sorocarpa</name>
    <dbReference type="NCBI Taxonomy" id="122646"/>
    <lineage>
        <taxon>Eukaryota</taxon>
        <taxon>Viridiplantae</taxon>
        <taxon>Streptophyta</taxon>
        <taxon>Embryophyta</taxon>
        <taxon>Marchantiophyta</taxon>
        <taxon>Marchantiopsida</taxon>
        <taxon>Marchantiidae</taxon>
        <taxon>Marchantiales</taxon>
        <taxon>Ricciaceae</taxon>
        <taxon>Riccia</taxon>
    </lineage>
</organism>
<dbReference type="GO" id="GO:0003723">
    <property type="term" value="F:RNA binding"/>
    <property type="evidence" value="ECO:0007669"/>
    <property type="project" value="UniProtKB-KW"/>
</dbReference>